<dbReference type="EMBL" id="CP080095">
    <property type="protein sequence ID" value="QYD67049.1"/>
    <property type="molecule type" value="Genomic_DNA"/>
</dbReference>
<keyword evidence="3" id="KW-0597">Phosphoprotein</keyword>
<evidence type="ECO:0000256" key="1">
    <source>
        <dbReference type="ARBA" id="ARBA00000085"/>
    </source>
</evidence>
<dbReference type="SMART" id="SM00388">
    <property type="entry name" value="HisKA"/>
    <property type="match status" value="1"/>
</dbReference>
<evidence type="ECO:0000256" key="3">
    <source>
        <dbReference type="ARBA" id="ARBA00022553"/>
    </source>
</evidence>
<dbReference type="InterPro" id="IPR005467">
    <property type="entry name" value="His_kinase_dom"/>
</dbReference>
<dbReference type="SMART" id="SM00387">
    <property type="entry name" value="HATPase_c"/>
    <property type="match status" value="1"/>
</dbReference>
<feature type="region of interest" description="Disordered" evidence="4">
    <location>
        <begin position="48"/>
        <end position="73"/>
    </location>
</feature>
<dbReference type="GO" id="GO:0016301">
    <property type="term" value="F:kinase activity"/>
    <property type="evidence" value="ECO:0007669"/>
    <property type="project" value="UniProtKB-KW"/>
</dbReference>
<dbReference type="EC" id="2.7.13.3" evidence="2"/>
<dbReference type="SUPFAM" id="SSF55874">
    <property type="entry name" value="ATPase domain of HSP90 chaperone/DNA topoisomerase II/histidine kinase"/>
    <property type="match status" value="1"/>
</dbReference>
<dbReference type="PROSITE" id="PS50109">
    <property type="entry name" value="HIS_KIN"/>
    <property type="match status" value="1"/>
</dbReference>
<dbReference type="PANTHER" id="PTHR43547">
    <property type="entry name" value="TWO-COMPONENT HISTIDINE KINASE"/>
    <property type="match status" value="1"/>
</dbReference>
<dbReference type="InterPro" id="IPR004358">
    <property type="entry name" value="Sig_transdc_His_kin-like_C"/>
</dbReference>
<protein>
    <recommendedName>
        <fullName evidence="2">histidine kinase</fullName>
        <ecNumber evidence="2">2.7.13.3</ecNumber>
    </recommendedName>
</protein>
<dbReference type="SUPFAM" id="SSF47384">
    <property type="entry name" value="Homodimeric domain of signal transducing histidine kinase"/>
    <property type="match status" value="1"/>
</dbReference>
<evidence type="ECO:0000313" key="7">
    <source>
        <dbReference type="Proteomes" id="UP000826462"/>
    </source>
</evidence>
<dbReference type="Pfam" id="PF02518">
    <property type="entry name" value="HATPase_c"/>
    <property type="match status" value="1"/>
</dbReference>
<name>A0ABX8UEJ2_9BURK</name>
<dbReference type="Pfam" id="PF00512">
    <property type="entry name" value="HisKA"/>
    <property type="match status" value="1"/>
</dbReference>
<keyword evidence="6" id="KW-0808">Transferase</keyword>
<accession>A0ABX8UEJ2</accession>
<dbReference type="CDD" id="cd00082">
    <property type="entry name" value="HisKA"/>
    <property type="match status" value="1"/>
</dbReference>
<evidence type="ECO:0000256" key="4">
    <source>
        <dbReference type="SAM" id="MobiDB-lite"/>
    </source>
</evidence>
<comment type="catalytic activity">
    <reaction evidence="1">
        <text>ATP + protein L-histidine = ADP + protein N-phospho-L-histidine.</text>
        <dbReference type="EC" id="2.7.13.3"/>
    </reaction>
</comment>
<sequence>MRLANFIVLRMEEILAQWEAFAATLQPAARNMDRPALRDHAQQILQAVAKDISSPQTRDEQREKSLGRAPKLIDAPETAAQTHALLRARGGFSINQLAAEYRALRASVLRLWLDSSAAEVSDLDDMIRFNEAIDQAVTESVDFFNQQIEQARNLLLGMLGHDMRSPLQTIQMTAAYLAALNAGENVTEAAARLIRSGARMQSLLDDLCDFNRIKLGLGINIAPVDVDLTDVFADAVDQLRAAHPDRQIELDVAGDGRGRWDGVRLQQLLANLVANALKYGNQATPVRVALTGEQTGVLIEVTNSGPAIDRRTIETIFHPLRRGPQEDNNSGGLGLGLYIAAEIAKAHGGSIEARSDEARTVFAVRLPRRPEDA</sequence>
<organism evidence="6 7">
    <name type="scientific">Paraburkholderia edwinii</name>
    <dbReference type="NCBI Taxonomy" id="2861782"/>
    <lineage>
        <taxon>Bacteria</taxon>
        <taxon>Pseudomonadati</taxon>
        <taxon>Pseudomonadota</taxon>
        <taxon>Betaproteobacteria</taxon>
        <taxon>Burkholderiales</taxon>
        <taxon>Burkholderiaceae</taxon>
        <taxon>Paraburkholderia</taxon>
    </lineage>
</organism>
<dbReference type="Proteomes" id="UP000826462">
    <property type="component" value="Chromosome 1"/>
</dbReference>
<dbReference type="PANTHER" id="PTHR43547:SF2">
    <property type="entry name" value="HYBRID SIGNAL TRANSDUCTION HISTIDINE KINASE C"/>
    <property type="match status" value="1"/>
</dbReference>
<dbReference type="RefSeq" id="WP_219796043.1">
    <property type="nucleotide sequence ID" value="NZ_CP080095.1"/>
</dbReference>
<dbReference type="InterPro" id="IPR003594">
    <property type="entry name" value="HATPase_dom"/>
</dbReference>
<evidence type="ECO:0000259" key="5">
    <source>
        <dbReference type="PROSITE" id="PS50109"/>
    </source>
</evidence>
<feature type="compositionally biased region" description="Basic and acidic residues" evidence="4">
    <location>
        <begin position="57"/>
        <end position="66"/>
    </location>
</feature>
<evidence type="ECO:0000256" key="2">
    <source>
        <dbReference type="ARBA" id="ARBA00012438"/>
    </source>
</evidence>
<dbReference type="InterPro" id="IPR036097">
    <property type="entry name" value="HisK_dim/P_sf"/>
</dbReference>
<gene>
    <name evidence="6" type="ORF">KZJ38_11555</name>
</gene>
<dbReference type="InterPro" id="IPR003661">
    <property type="entry name" value="HisK_dim/P_dom"/>
</dbReference>
<keyword evidence="7" id="KW-1185">Reference proteome</keyword>
<dbReference type="PRINTS" id="PR00344">
    <property type="entry name" value="BCTRLSENSOR"/>
</dbReference>
<dbReference type="Gene3D" id="1.10.287.130">
    <property type="match status" value="1"/>
</dbReference>
<dbReference type="InterPro" id="IPR036890">
    <property type="entry name" value="HATPase_C_sf"/>
</dbReference>
<evidence type="ECO:0000313" key="6">
    <source>
        <dbReference type="EMBL" id="QYD67049.1"/>
    </source>
</evidence>
<feature type="domain" description="Histidine kinase" evidence="5">
    <location>
        <begin position="158"/>
        <end position="370"/>
    </location>
</feature>
<keyword evidence="6" id="KW-0418">Kinase</keyword>
<proteinExistence type="predicted"/>
<dbReference type="Gene3D" id="3.30.565.10">
    <property type="entry name" value="Histidine kinase-like ATPase, C-terminal domain"/>
    <property type="match status" value="1"/>
</dbReference>
<reference evidence="6 7" key="1">
    <citation type="submission" date="2021-07" db="EMBL/GenBank/DDBJ databases">
        <title>Paraburkholderia edwinii protects Aspergillus sp. from phenazines by acting as a toxin sponge.</title>
        <authorList>
            <person name="Dahlstrom K.M."/>
            <person name="Newman D.K."/>
        </authorList>
    </citation>
    <scope>NUCLEOTIDE SEQUENCE [LARGE SCALE GENOMIC DNA]</scope>
    <source>
        <strain evidence="6 7">Pe01</strain>
    </source>
</reference>
<dbReference type="CDD" id="cd00075">
    <property type="entry name" value="HATPase"/>
    <property type="match status" value="1"/>
</dbReference>